<organism evidence="1">
    <name type="scientific">Spodoptera frugiperda</name>
    <name type="common">Fall armyworm</name>
    <dbReference type="NCBI Taxonomy" id="7108"/>
    <lineage>
        <taxon>Eukaryota</taxon>
        <taxon>Metazoa</taxon>
        <taxon>Ecdysozoa</taxon>
        <taxon>Arthropoda</taxon>
        <taxon>Hexapoda</taxon>
        <taxon>Insecta</taxon>
        <taxon>Pterygota</taxon>
        <taxon>Neoptera</taxon>
        <taxon>Endopterygota</taxon>
        <taxon>Lepidoptera</taxon>
        <taxon>Glossata</taxon>
        <taxon>Ditrysia</taxon>
        <taxon>Noctuoidea</taxon>
        <taxon>Noctuidae</taxon>
        <taxon>Amphipyrinae</taxon>
        <taxon>Spodoptera</taxon>
    </lineage>
</organism>
<sequence>MLCFSFKKKTLPHTRIFSYIMRAFTHIQVYIHMIPRPEITICGSPKQLFRAGIEPATCYATAGCPATALTVCKNNKEVQ</sequence>
<name>A0A2H1W289_SPOFR</name>
<evidence type="ECO:0000313" key="1">
    <source>
        <dbReference type="EMBL" id="SOQ47157.1"/>
    </source>
</evidence>
<proteinExistence type="predicted"/>
<gene>
    <name evidence="1" type="ORF">SFRICE_028201</name>
</gene>
<reference evidence="1" key="1">
    <citation type="submission" date="2016-07" db="EMBL/GenBank/DDBJ databases">
        <authorList>
            <person name="Bretaudeau A."/>
        </authorList>
    </citation>
    <scope>NUCLEOTIDE SEQUENCE</scope>
    <source>
        <strain evidence="1">Rice</strain>
        <tissue evidence="1">Whole body</tissue>
    </source>
</reference>
<protein>
    <submittedName>
        <fullName evidence="1">SFRICE_028201</fullName>
    </submittedName>
</protein>
<dbReference type="EMBL" id="ODYU01005859">
    <property type="protein sequence ID" value="SOQ47157.1"/>
    <property type="molecule type" value="Genomic_DNA"/>
</dbReference>
<accession>A0A2H1W289</accession>
<dbReference type="AlphaFoldDB" id="A0A2H1W289"/>